<organism evidence="1 2">
    <name type="scientific">Tetrahymena thermophila (strain SB210)</name>
    <dbReference type="NCBI Taxonomy" id="312017"/>
    <lineage>
        <taxon>Eukaryota</taxon>
        <taxon>Sar</taxon>
        <taxon>Alveolata</taxon>
        <taxon>Ciliophora</taxon>
        <taxon>Intramacronucleata</taxon>
        <taxon>Oligohymenophorea</taxon>
        <taxon>Hymenostomatida</taxon>
        <taxon>Tetrahymenina</taxon>
        <taxon>Tetrahymenidae</taxon>
        <taxon>Tetrahymena</taxon>
    </lineage>
</organism>
<gene>
    <name evidence="1" type="ORF">TTHERM_000252418</name>
</gene>
<dbReference type="EMBL" id="GG662647">
    <property type="protein sequence ID" value="EWS73611.1"/>
    <property type="molecule type" value="Genomic_DNA"/>
</dbReference>
<dbReference type="InParanoid" id="W7XH25"/>
<evidence type="ECO:0000313" key="1">
    <source>
        <dbReference type="EMBL" id="EWS73611.1"/>
    </source>
</evidence>
<dbReference type="AlphaFoldDB" id="W7XH25"/>
<dbReference type="RefSeq" id="XP_012653841.1">
    <property type="nucleotide sequence ID" value="XM_012798387.1"/>
</dbReference>
<dbReference type="KEGG" id="tet:TTHERM_000252418"/>
<accession>W7XH25</accession>
<evidence type="ECO:0000313" key="2">
    <source>
        <dbReference type="Proteomes" id="UP000009168"/>
    </source>
</evidence>
<sequence length="102" mass="12102">MLNKLSKLKKSNRQIQVNVANNLTKKLVKLNKNINREDNHRRLVKQAITGSNMIFKYQERNPKRFGQKTGLVFYIIYLKQKILLNQQRDCLDTSFQLPNNQN</sequence>
<proteinExistence type="predicted"/>
<dbReference type="Proteomes" id="UP000009168">
    <property type="component" value="Unassembled WGS sequence"/>
</dbReference>
<reference evidence="2" key="1">
    <citation type="journal article" date="2006" name="PLoS Biol.">
        <title>Macronuclear genome sequence of the ciliate Tetrahymena thermophila, a model eukaryote.</title>
        <authorList>
            <person name="Eisen J.A."/>
            <person name="Coyne R.S."/>
            <person name="Wu M."/>
            <person name="Wu D."/>
            <person name="Thiagarajan M."/>
            <person name="Wortman J.R."/>
            <person name="Badger J.H."/>
            <person name="Ren Q."/>
            <person name="Amedeo P."/>
            <person name="Jones K.M."/>
            <person name="Tallon L.J."/>
            <person name="Delcher A.L."/>
            <person name="Salzberg S.L."/>
            <person name="Silva J.C."/>
            <person name="Haas B.J."/>
            <person name="Majoros W.H."/>
            <person name="Farzad M."/>
            <person name="Carlton J.M."/>
            <person name="Smith R.K. Jr."/>
            <person name="Garg J."/>
            <person name="Pearlman R.E."/>
            <person name="Karrer K.M."/>
            <person name="Sun L."/>
            <person name="Manning G."/>
            <person name="Elde N.C."/>
            <person name="Turkewitz A.P."/>
            <person name="Asai D.J."/>
            <person name="Wilkes D.E."/>
            <person name="Wang Y."/>
            <person name="Cai H."/>
            <person name="Collins K."/>
            <person name="Stewart B.A."/>
            <person name="Lee S.R."/>
            <person name="Wilamowska K."/>
            <person name="Weinberg Z."/>
            <person name="Ruzzo W.L."/>
            <person name="Wloga D."/>
            <person name="Gaertig J."/>
            <person name="Frankel J."/>
            <person name="Tsao C.-C."/>
            <person name="Gorovsky M.A."/>
            <person name="Keeling P.J."/>
            <person name="Waller R.F."/>
            <person name="Patron N.J."/>
            <person name="Cherry J.M."/>
            <person name="Stover N.A."/>
            <person name="Krieger C.J."/>
            <person name="del Toro C."/>
            <person name="Ryder H.F."/>
            <person name="Williamson S.C."/>
            <person name="Barbeau R.A."/>
            <person name="Hamilton E.P."/>
            <person name="Orias E."/>
        </authorList>
    </citation>
    <scope>NUCLEOTIDE SEQUENCE [LARGE SCALE GENOMIC DNA]</scope>
    <source>
        <strain evidence="2">SB210</strain>
    </source>
</reference>
<name>W7XH25_TETTS</name>
<dbReference type="GeneID" id="24438039"/>
<keyword evidence="2" id="KW-1185">Reference proteome</keyword>
<protein>
    <submittedName>
        <fullName evidence="1">Uncharacterized protein</fullName>
    </submittedName>
</protein>